<protein>
    <recommendedName>
        <fullName evidence="5">Nucleic-acid-binding protein from transposon X-element</fullName>
    </recommendedName>
</protein>
<evidence type="ECO:0008006" key="5">
    <source>
        <dbReference type="Google" id="ProtNLM"/>
    </source>
</evidence>
<dbReference type="OrthoDB" id="6931295at2759"/>
<feature type="region of interest" description="Disordered" evidence="1">
    <location>
        <begin position="251"/>
        <end position="299"/>
    </location>
</feature>
<feature type="compositionally biased region" description="Basic and acidic residues" evidence="1">
    <location>
        <begin position="251"/>
        <end position="261"/>
    </location>
</feature>
<dbReference type="AlphaFoldDB" id="A0A6A4WFF0"/>
<feature type="region of interest" description="Disordered" evidence="1">
    <location>
        <begin position="328"/>
        <end position="465"/>
    </location>
</feature>
<organism evidence="3 4">
    <name type="scientific">Amphibalanus amphitrite</name>
    <name type="common">Striped barnacle</name>
    <name type="synonym">Balanus amphitrite</name>
    <dbReference type="NCBI Taxonomy" id="1232801"/>
    <lineage>
        <taxon>Eukaryota</taxon>
        <taxon>Metazoa</taxon>
        <taxon>Ecdysozoa</taxon>
        <taxon>Arthropoda</taxon>
        <taxon>Crustacea</taxon>
        <taxon>Multicrustacea</taxon>
        <taxon>Cirripedia</taxon>
        <taxon>Thoracica</taxon>
        <taxon>Thoracicalcarea</taxon>
        <taxon>Balanomorpha</taxon>
        <taxon>Balanoidea</taxon>
        <taxon>Balanidae</taxon>
        <taxon>Amphibalaninae</taxon>
        <taxon>Amphibalanus</taxon>
    </lineage>
</organism>
<evidence type="ECO:0000313" key="4">
    <source>
        <dbReference type="Proteomes" id="UP000440578"/>
    </source>
</evidence>
<feature type="compositionally biased region" description="Low complexity" evidence="1">
    <location>
        <begin position="377"/>
        <end position="396"/>
    </location>
</feature>
<feature type="compositionally biased region" description="Low complexity" evidence="1">
    <location>
        <begin position="328"/>
        <end position="337"/>
    </location>
</feature>
<dbReference type="Proteomes" id="UP000440578">
    <property type="component" value="Unassembled WGS sequence"/>
</dbReference>
<dbReference type="EMBL" id="VIIS01000820">
    <property type="protein sequence ID" value="KAF0304723.1"/>
    <property type="molecule type" value="Genomic_DNA"/>
</dbReference>
<accession>A0A6A4WFF0</accession>
<evidence type="ECO:0000256" key="1">
    <source>
        <dbReference type="SAM" id="MobiDB-lite"/>
    </source>
</evidence>
<dbReference type="EMBL" id="VIIS01001585">
    <property type="protein sequence ID" value="KAF0296034.1"/>
    <property type="molecule type" value="Genomic_DNA"/>
</dbReference>
<comment type="caution">
    <text evidence="3">The sequence shown here is derived from an EMBL/GenBank/DDBJ whole genome shotgun (WGS) entry which is preliminary data.</text>
</comment>
<evidence type="ECO:0000313" key="3">
    <source>
        <dbReference type="EMBL" id="KAF0304723.1"/>
    </source>
</evidence>
<gene>
    <name evidence="2" type="ORF">FJT64_006498</name>
    <name evidence="3" type="ORF">FJT64_023539</name>
</gene>
<feature type="region of interest" description="Disordered" evidence="1">
    <location>
        <begin position="1"/>
        <end position="27"/>
    </location>
</feature>
<evidence type="ECO:0000313" key="2">
    <source>
        <dbReference type="EMBL" id="KAF0296034.1"/>
    </source>
</evidence>
<name>A0A6A4WFF0_AMPAM</name>
<reference evidence="3 4" key="1">
    <citation type="submission" date="2019-07" db="EMBL/GenBank/DDBJ databases">
        <title>Draft genome assembly of a fouling barnacle, Amphibalanus amphitrite (Darwin, 1854): The first reference genome for Thecostraca.</title>
        <authorList>
            <person name="Kim W."/>
        </authorList>
    </citation>
    <scope>NUCLEOTIDE SEQUENCE [LARGE SCALE GENOMIC DNA]</scope>
    <source>
        <strain evidence="3">SNU_AA5</strain>
        <tissue evidence="3">Soma without cirri and trophi</tissue>
    </source>
</reference>
<proteinExistence type="predicted"/>
<keyword evidence="4" id="KW-1185">Reference proteome</keyword>
<feature type="compositionally biased region" description="Polar residues" evidence="1">
    <location>
        <begin position="414"/>
        <end position="434"/>
    </location>
</feature>
<sequence>MDSAETTDPAPGHPSEEPAELPPSQAIPEGPAFLLITRKEGNFRHTNPFSLRRSIDSYIGPVNSLKALRSGALLIETKTETQTIQMMRTASFRGTPVTISLATRLNSVEGSVRSDALTEITNMELLQELQTQGVVRVQRLRSRDLQNLGPNPTVRLTFSGRILPQAIRCGYLAVPVDPWVPAPRPCTKCWAYGHSKRACRRRQPMCGRCGGPHDAEKCDGPEQCPGCGGPHPAWDRRCPIAEDARQWHRAEVKNRRAEHRAQGHGRPNGATWFREERPDGLLPAPHPPSDIGSPPTRSATAAAAAAAAAARPTAAAAAARPTAAAAVARPTDTATAPLAGDDWPPLPAPGATHKVASPPARSVPPAPKRTTEDPEAGARSSPAAPQASPSVRSVTDTDTDTDDPAPRPSRLSKHSSGSAESLGSGQSEADTISLQLDELDTTIVSAPTPSPPPHDTPPLRRNNTVPLSLADLDVLESARSGPLTRSALKKQ</sequence>